<keyword evidence="4" id="KW-0066">ATP synthesis</keyword>
<name>A0A564SRM2_STRCV</name>
<evidence type="ECO:0000256" key="4">
    <source>
        <dbReference type="HAMAP-Rule" id="MF_00312"/>
    </source>
</evidence>
<dbReference type="RefSeq" id="WP_144208584.1">
    <property type="nucleotide sequence ID" value="NZ_CABHMZ010000011.1"/>
</dbReference>
<dbReference type="Gene3D" id="3.40.50.10580">
    <property type="entry name" value="ATPase, V1 complex, subunit F"/>
    <property type="match status" value="1"/>
</dbReference>
<dbReference type="Pfam" id="PF01990">
    <property type="entry name" value="ATP-synt_F"/>
    <property type="match status" value="1"/>
</dbReference>
<dbReference type="GO" id="GO:0046933">
    <property type="term" value="F:proton-transporting ATP synthase activity, rotational mechanism"/>
    <property type="evidence" value="ECO:0007669"/>
    <property type="project" value="UniProtKB-UniRule"/>
</dbReference>
<dbReference type="GO" id="GO:0046961">
    <property type="term" value="F:proton-transporting ATPase activity, rotational mechanism"/>
    <property type="evidence" value="ECO:0007669"/>
    <property type="project" value="InterPro"/>
</dbReference>
<dbReference type="AlphaFoldDB" id="A0A564SRM2"/>
<organism evidence="5 6">
    <name type="scientific">Streptococcus constellatus</name>
    <dbReference type="NCBI Taxonomy" id="76860"/>
    <lineage>
        <taxon>Bacteria</taxon>
        <taxon>Bacillati</taxon>
        <taxon>Bacillota</taxon>
        <taxon>Bacilli</taxon>
        <taxon>Lactobacillales</taxon>
        <taxon>Streptococcaceae</taxon>
        <taxon>Streptococcus</taxon>
        <taxon>Streptococcus anginosus group</taxon>
    </lineage>
</organism>
<evidence type="ECO:0000256" key="3">
    <source>
        <dbReference type="ARBA" id="ARBA00023065"/>
    </source>
</evidence>
<protein>
    <recommendedName>
        <fullName evidence="4">V-type ATP synthase subunit F</fullName>
    </recommendedName>
    <alternativeName>
        <fullName evidence="4">V-ATPase subunit F</fullName>
    </alternativeName>
</protein>
<accession>A0A564SRM2</accession>
<keyword evidence="3 4" id="KW-0406">Ion transport</keyword>
<comment type="function">
    <text evidence="4">Produces ATP from ADP in the presence of a proton gradient across the membrane.</text>
</comment>
<reference evidence="5 6" key="1">
    <citation type="submission" date="2019-07" db="EMBL/GenBank/DDBJ databases">
        <authorList>
            <person name="Hibberd C M."/>
            <person name="Gehrig L. J."/>
            <person name="Chang H.-W."/>
            <person name="Venkatesh S."/>
        </authorList>
    </citation>
    <scope>NUCLEOTIDE SEQUENCE [LARGE SCALE GENOMIC DNA]</scope>
    <source>
        <strain evidence="5">Streptococcus_constellatus_SS_Bg39</strain>
    </source>
</reference>
<dbReference type="Proteomes" id="UP000385544">
    <property type="component" value="Unassembled WGS sequence"/>
</dbReference>
<evidence type="ECO:0000313" key="6">
    <source>
        <dbReference type="Proteomes" id="UP000385544"/>
    </source>
</evidence>
<dbReference type="InterPro" id="IPR036906">
    <property type="entry name" value="ATPase_V1_fsu_sf"/>
</dbReference>
<dbReference type="HAMAP" id="MF_00312">
    <property type="entry name" value="ATP_synth_F_arch"/>
    <property type="match status" value="1"/>
</dbReference>
<dbReference type="OrthoDB" id="5311at2"/>
<proteinExistence type="inferred from homology"/>
<dbReference type="NCBIfam" id="NF002384">
    <property type="entry name" value="PRK01395.1"/>
    <property type="match status" value="1"/>
</dbReference>
<evidence type="ECO:0000256" key="1">
    <source>
        <dbReference type="ARBA" id="ARBA00010148"/>
    </source>
</evidence>
<dbReference type="InterPro" id="IPR008218">
    <property type="entry name" value="ATPase_V1-cplx_f_g_su"/>
</dbReference>
<dbReference type="GO" id="GO:0042777">
    <property type="term" value="P:proton motive force-driven plasma membrane ATP synthesis"/>
    <property type="evidence" value="ECO:0007669"/>
    <property type="project" value="UniProtKB-UniRule"/>
</dbReference>
<gene>
    <name evidence="5" type="primary">ntpG</name>
    <name evidence="4" type="synonym">atpF</name>
    <name evidence="5" type="ORF">SCSS39_00808</name>
</gene>
<sequence length="107" mass="12018">MASKTYKIGVVGNRDAILPFRLIGFQTFPVTEATDAVNTLRRLRREDFAIIYLTEDMAAEIPETLAYYDKQVLPAIILIPTHKGVTGLGQERIRENVEKAVGQDILK</sequence>
<evidence type="ECO:0000313" key="5">
    <source>
        <dbReference type="EMBL" id="VUW97794.1"/>
    </source>
</evidence>
<dbReference type="SUPFAM" id="SSF159468">
    <property type="entry name" value="AtpF-like"/>
    <property type="match status" value="1"/>
</dbReference>
<keyword evidence="4" id="KW-0375">Hydrogen ion transport</keyword>
<keyword evidence="2 4" id="KW-0813">Transport</keyword>
<dbReference type="GO" id="GO:0005524">
    <property type="term" value="F:ATP binding"/>
    <property type="evidence" value="ECO:0007669"/>
    <property type="project" value="UniProtKB-UniRule"/>
</dbReference>
<comment type="similarity">
    <text evidence="1 4">Belongs to the V-ATPase F subunit family.</text>
</comment>
<dbReference type="EMBL" id="CABHMZ010000011">
    <property type="protein sequence ID" value="VUW97794.1"/>
    <property type="molecule type" value="Genomic_DNA"/>
</dbReference>
<evidence type="ECO:0000256" key="2">
    <source>
        <dbReference type="ARBA" id="ARBA00022448"/>
    </source>
</evidence>
<dbReference type="InterPro" id="IPR022944">
    <property type="entry name" value="ATPase_V1-cplx_fsu_bac/arc"/>
</dbReference>